<protein>
    <submittedName>
        <fullName evidence="4">Retinol dehydrogenase 12-like isoform X1</fullName>
    </submittedName>
</protein>
<dbReference type="Proteomes" id="UP000504631">
    <property type="component" value="Unplaced"/>
</dbReference>
<dbReference type="SUPFAM" id="SSF51735">
    <property type="entry name" value="NAD(P)-binding Rossmann-fold domains"/>
    <property type="match status" value="1"/>
</dbReference>
<evidence type="ECO:0000313" key="3">
    <source>
        <dbReference type="Proteomes" id="UP000504631"/>
    </source>
</evidence>
<proteinExistence type="inferred from homology"/>
<dbReference type="Pfam" id="PF00106">
    <property type="entry name" value="adh_short"/>
    <property type="match status" value="1"/>
</dbReference>
<comment type="similarity">
    <text evidence="2">Belongs to the short-chain dehydrogenases/reductases (SDR) family.</text>
</comment>
<evidence type="ECO:0000313" key="4">
    <source>
        <dbReference type="RefSeq" id="XP_033347654.1"/>
    </source>
</evidence>
<dbReference type="PANTHER" id="PTHR43157:SF73">
    <property type="entry name" value="WW DOMAIN-CONTAINING OXIDOREDUCTASE-LIKE PROTEIN"/>
    <property type="match status" value="1"/>
</dbReference>
<dbReference type="Gene3D" id="3.40.50.720">
    <property type="entry name" value="NAD(P)-binding Rossmann-like Domain"/>
    <property type="match status" value="1"/>
</dbReference>
<sequence length="329" mass="36486">MRFFTNYCNNDVRLIGKTVIITGANCGIGKETARDIYRRGARVILACRDINKATEAVNDIKETTSSAGEKNPEDKPGQLVICQLDLSSLTSVKNCAQHLLKTEPAIHILINNAGVFLHPFEKTENGFETHIQVNHLAHFLLTLLLLPRIIESGPGCRIINVSSAAHLGGNIHFEDLNLERSYSPVRAYCQSKLANILFTKELNKQLIAAEIQGIHVYSLHPGVVKTELCRYMDASFFRGMTSIVRLIQPFMKTAEQGAQTTLYCAVDENAGKESGLYYDNCRTARPSSKACNAELASRFWKRSCELLGLPSEVGIQELVKTISGEEVEQ</sequence>
<dbReference type="CDD" id="cd05327">
    <property type="entry name" value="retinol-DH_like_SDR_c_like"/>
    <property type="match status" value="1"/>
</dbReference>
<dbReference type="InterPro" id="IPR002347">
    <property type="entry name" value="SDR_fam"/>
</dbReference>
<reference evidence="4" key="1">
    <citation type="submission" date="2025-08" db="UniProtKB">
        <authorList>
            <consortium name="RefSeq"/>
        </authorList>
    </citation>
    <scope>IDENTIFICATION</scope>
    <source>
        <tissue evidence="4">Muscle</tissue>
    </source>
</reference>
<accession>A0A6J3K632</accession>
<gene>
    <name evidence="4" type="primary">LOC117232418</name>
</gene>
<dbReference type="PRINTS" id="PR00081">
    <property type="entry name" value="GDHRDH"/>
</dbReference>
<evidence type="ECO:0000256" key="2">
    <source>
        <dbReference type="RuleBase" id="RU000363"/>
    </source>
</evidence>
<keyword evidence="1" id="KW-0560">Oxidoreductase</keyword>
<name>A0A6J3K632_9HYME</name>
<dbReference type="PRINTS" id="PR00080">
    <property type="entry name" value="SDRFAMILY"/>
</dbReference>
<dbReference type="KEGG" id="bvk:117232418"/>
<dbReference type="RefSeq" id="XP_033347654.1">
    <property type="nucleotide sequence ID" value="XM_033491763.1"/>
</dbReference>
<dbReference type="AlphaFoldDB" id="A0A6J3K632"/>
<evidence type="ECO:0000256" key="1">
    <source>
        <dbReference type="ARBA" id="ARBA00023002"/>
    </source>
</evidence>
<dbReference type="GeneID" id="117232418"/>
<dbReference type="InterPro" id="IPR036291">
    <property type="entry name" value="NAD(P)-bd_dom_sf"/>
</dbReference>
<keyword evidence="3" id="KW-1185">Reference proteome</keyword>
<organism evidence="3 4">
    <name type="scientific">Bombus vosnesenskii</name>
    <dbReference type="NCBI Taxonomy" id="207650"/>
    <lineage>
        <taxon>Eukaryota</taxon>
        <taxon>Metazoa</taxon>
        <taxon>Ecdysozoa</taxon>
        <taxon>Arthropoda</taxon>
        <taxon>Hexapoda</taxon>
        <taxon>Insecta</taxon>
        <taxon>Pterygota</taxon>
        <taxon>Neoptera</taxon>
        <taxon>Endopterygota</taxon>
        <taxon>Hymenoptera</taxon>
        <taxon>Apocrita</taxon>
        <taxon>Aculeata</taxon>
        <taxon>Apoidea</taxon>
        <taxon>Anthophila</taxon>
        <taxon>Apidae</taxon>
        <taxon>Bombus</taxon>
        <taxon>Pyrobombus</taxon>
    </lineage>
</organism>
<dbReference type="PANTHER" id="PTHR43157">
    <property type="entry name" value="PHOSPHATIDYLINOSITOL-GLYCAN BIOSYNTHESIS CLASS F PROTEIN-RELATED"/>
    <property type="match status" value="1"/>
</dbReference>
<dbReference type="GO" id="GO:0016491">
    <property type="term" value="F:oxidoreductase activity"/>
    <property type="evidence" value="ECO:0007669"/>
    <property type="project" value="UniProtKB-KW"/>
</dbReference>